<dbReference type="SUPFAM" id="SSF53756">
    <property type="entry name" value="UDP-Glycosyltransferase/glycogen phosphorylase"/>
    <property type="match status" value="1"/>
</dbReference>
<proteinExistence type="inferred from homology"/>
<evidence type="ECO:0000313" key="9">
    <source>
        <dbReference type="Proteomes" id="UP000035350"/>
    </source>
</evidence>
<evidence type="ECO:0000256" key="1">
    <source>
        <dbReference type="ARBA" id="ARBA00004202"/>
    </source>
</evidence>
<comment type="subcellular location">
    <subcellularLocation>
        <location evidence="1">Cell membrane</location>
        <topology evidence="1">Peripheral membrane protein</topology>
    </subcellularLocation>
</comment>
<evidence type="ECO:0000256" key="4">
    <source>
        <dbReference type="ARBA" id="ARBA00022679"/>
    </source>
</evidence>
<dbReference type="InterPro" id="IPR007554">
    <property type="entry name" value="Glycerophosphate_synth"/>
</dbReference>
<feature type="transmembrane region" description="Helical" evidence="7">
    <location>
        <begin position="9"/>
        <end position="29"/>
    </location>
</feature>
<organism evidence="8 9">
    <name type="scientific">Bacillus wiedmannii</name>
    <dbReference type="NCBI Taxonomy" id="1890302"/>
    <lineage>
        <taxon>Bacteria</taxon>
        <taxon>Bacillati</taxon>
        <taxon>Bacillota</taxon>
        <taxon>Bacilli</taxon>
        <taxon>Bacillales</taxon>
        <taxon>Bacillaceae</taxon>
        <taxon>Bacillus</taxon>
        <taxon>Bacillus cereus group</taxon>
    </lineage>
</organism>
<dbReference type="PANTHER" id="PTHR37316:SF1">
    <property type="entry name" value="TEICHOIC ACID GLYCEROL-PHOSPHATE PRIMASE"/>
    <property type="match status" value="1"/>
</dbReference>
<comment type="caution">
    <text evidence="8">The sequence shown here is derived from an EMBL/GenBank/DDBJ whole genome shotgun (WGS) entry which is preliminary data.</text>
</comment>
<accession>A0A0G8BY52</accession>
<dbReference type="InterPro" id="IPR051612">
    <property type="entry name" value="Teichoic_Acid_Biosynth"/>
</dbReference>
<evidence type="ECO:0000256" key="7">
    <source>
        <dbReference type="SAM" id="Phobius"/>
    </source>
</evidence>
<keyword evidence="7" id="KW-1133">Transmembrane helix</keyword>
<dbReference type="GO" id="GO:0005886">
    <property type="term" value="C:plasma membrane"/>
    <property type="evidence" value="ECO:0007669"/>
    <property type="project" value="UniProtKB-SubCell"/>
</dbReference>
<keyword evidence="6 7" id="KW-0472">Membrane</keyword>
<dbReference type="Proteomes" id="UP000035350">
    <property type="component" value="Unassembled WGS sequence"/>
</dbReference>
<keyword evidence="5" id="KW-0777">Teichoic acid biosynthesis</keyword>
<sequence>MMKEAMREIVIYIYLLIFKTLFNICKIFPIKKKVTFVISYGENLFHLQEEMIKQRVQDEVVVLYKSTCKYDLDKYNLKKYRFESLSIRDTILSTYHMATSKHVLLDNYFGCLSAIHFKEGVQCTQLWHAAGAIKKFGVEMSSVKVRTKRAQARFLKVYNKFDKIVVGSDLLADIYKQAFQLSEENIVRTGIPRTDLFFQLDKQNEVIVDLKSQNEMIGKKKVILYAPTFREQGLMDSHIELDIDNLYENLHDEYILILRLHPAIRRKMEIPDEYKEFAYDYSSHPNINELLLITDILITDYSSIPFEFSLLRKPMIFYPYDLEMYVKERDFWFEYESLVPGYIAKDESDIIRYIRQEDYNLERVDIFAKHWNQYSNGDASKQLVNLLFSEQ</sequence>
<evidence type="ECO:0000313" key="8">
    <source>
        <dbReference type="EMBL" id="KKZ91796.1"/>
    </source>
</evidence>
<keyword evidence="7" id="KW-0812">Transmembrane</keyword>
<gene>
    <name evidence="8" type="ORF">B4147_5609</name>
</gene>
<dbReference type="PATRIC" id="fig|1396.433.peg.5941"/>
<reference evidence="9" key="2">
    <citation type="submission" date="2015-04" db="EMBL/GenBank/DDBJ databases">
        <title>Draft Genome Sequences of Eight Spore-Forming Food Isolates of Bacillus cereus Genome sequencing.</title>
        <authorList>
            <person name="Krawcyk A.O."/>
            <person name="de Jong A."/>
            <person name="Eijlander R.T."/>
            <person name="Berendsen E.M."/>
            <person name="Holsappel S."/>
            <person name="Wells-Bennik M."/>
            <person name="Kuipers O.P."/>
        </authorList>
    </citation>
    <scope>NUCLEOTIDE SEQUENCE [LARGE SCALE GENOMIC DNA]</scope>
    <source>
        <strain evidence="9">B4147</strain>
    </source>
</reference>
<comment type="similarity">
    <text evidence="2">Belongs to the CDP-glycerol glycerophosphotransferase family.</text>
</comment>
<dbReference type="Gene3D" id="3.40.50.12580">
    <property type="match status" value="1"/>
</dbReference>
<evidence type="ECO:0000256" key="6">
    <source>
        <dbReference type="ARBA" id="ARBA00023136"/>
    </source>
</evidence>
<protein>
    <recommendedName>
        <fullName evidence="10">CDP-glycerol--glycerophosphate glycerophosphotransferase</fullName>
    </recommendedName>
</protein>
<dbReference type="EMBL" id="LCYN01000032">
    <property type="protein sequence ID" value="KKZ91796.1"/>
    <property type="molecule type" value="Genomic_DNA"/>
</dbReference>
<dbReference type="AlphaFoldDB" id="A0A0G8BY52"/>
<dbReference type="PANTHER" id="PTHR37316">
    <property type="entry name" value="TEICHOIC ACID GLYCEROL-PHOSPHATE PRIMASE"/>
    <property type="match status" value="1"/>
</dbReference>
<dbReference type="GO" id="GO:0047355">
    <property type="term" value="F:CDP-glycerol glycerophosphotransferase activity"/>
    <property type="evidence" value="ECO:0007669"/>
    <property type="project" value="InterPro"/>
</dbReference>
<dbReference type="GO" id="GO:0019350">
    <property type="term" value="P:teichoic acid biosynthetic process"/>
    <property type="evidence" value="ECO:0007669"/>
    <property type="project" value="UniProtKB-KW"/>
</dbReference>
<reference evidence="8 9" key="1">
    <citation type="journal article" date="2015" name="Genome Announc.">
        <title>Next-Generation Whole-Genome Sequencing of Eight Strains of Bacillus cereus, Isolated from Food.</title>
        <authorList>
            <person name="Krawczyk A.O."/>
            <person name="de Jong A."/>
            <person name="Eijlander R.T."/>
            <person name="Berendsen E.M."/>
            <person name="Holsappel S."/>
            <person name="Wells-Bennik M.H."/>
            <person name="Kuipers O.P."/>
        </authorList>
    </citation>
    <scope>NUCLEOTIDE SEQUENCE [LARGE SCALE GENOMIC DNA]</scope>
    <source>
        <strain evidence="8 9">B4147</strain>
    </source>
</reference>
<name>A0A0G8BY52_9BACI</name>
<evidence type="ECO:0000256" key="5">
    <source>
        <dbReference type="ARBA" id="ARBA00022944"/>
    </source>
</evidence>
<dbReference type="InterPro" id="IPR043149">
    <property type="entry name" value="TagF_N"/>
</dbReference>
<evidence type="ECO:0000256" key="2">
    <source>
        <dbReference type="ARBA" id="ARBA00010488"/>
    </source>
</evidence>
<dbReference type="InterPro" id="IPR043148">
    <property type="entry name" value="TagF_C"/>
</dbReference>
<evidence type="ECO:0000256" key="3">
    <source>
        <dbReference type="ARBA" id="ARBA00022475"/>
    </source>
</evidence>
<dbReference type="Gene3D" id="3.40.50.11820">
    <property type="match status" value="1"/>
</dbReference>
<keyword evidence="4" id="KW-0808">Transferase</keyword>
<evidence type="ECO:0008006" key="10">
    <source>
        <dbReference type="Google" id="ProtNLM"/>
    </source>
</evidence>
<keyword evidence="3" id="KW-1003">Cell membrane</keyword>
<dbReference type="Pfam" id="PF04464">
    <property type="entry name" value="Glyphos_transf"/>
    <property type="match status" value="1"/>
</dbReference>